<dbReference type="InterPro" id="IPR036188">
    <property type="entry name" value="FAD/NAD-bd_sf"/>
</dbReference>
<dbReference type="Gene3D" id="3.50.50.60">
    <property type="entry name" value="FAD/NAD(P)-binding domain"/>
    <property type="match status" value="1"/>
</dbReference>
<proteinExistence type="predicted"/>
<dbReference type="InterPro" id="IPR002938">
    <property type="entry name" value="FAD-bd"/>
</dbReference>
<dbReference type="PANTHER" id="PTHR43747:SF1">
    <property type="entry name" value="SLR1998 PROTEIN"/>
    <property type="match status" value="1"/>
</dbReference>
<feature type="domain" description="FAD-binding" evidence="1">
    <location>
        <begin position="5"/>
        <end position="167"/>
    </location>
</feature>
<accession>A0A381DWU7</accession>
<dbReference type="RefSeq" id="WP_115610425.1">
    <property type="nucleotide sequence ID" value="NZ_JBHLZC010000001.1"/>
</dbReference>
<dbReference type="OrthoDB" id="103324at2"/>
<reference evidence="2 3" key="1">
    <citation type="submission" date="2018-06" db="EMBL/GenBank/DDBJ databases">
        <authorList>
            <consortium name="Pathogen Informatics"/>
            <person name="Doyle S."/>
        </authorList>
    </citation>
    <scope>NUCLEOTIDE SEQUENCE [LARGE SCALE GENOMIC DNA]</scope>
    <source>
        <strain evidence="2 3">NCTC13294</strain>
    </source>
</reference>
<dbReference type="PANTHER" id="PTHR43747">
    <property type="entry name" value="FAD-BINDING PROTEIN"/>
    <property type="match status" value="1"/>
</dbReference>
<dbReference type="EMBL" id="UFUW01000001">
    <property type="protein sequence ID" value="SUX17529.1"/>
    <property type="molecule type" value="Genomic_DNA"/>
</dbReference>
<name>A0A381DWU7_9GAMM</name>
<dbReference type="AlphaFoldDB" id="A0A381DWU7"/>
<organism evidence="2 3">
    <name type="scientific">Cardiobacterium valvarum</name>
    <dbReference type="NCBI Taxonomy" id="194702"/>
    <lineage>
        <taxon>Bacteria</taxon>
        <taxon>Pseudomonadati</taxon>
        <taxon>Pseudomonadota</taxon>
        <taxon>Gammaproteobacteria</taxon>
        <taxon>Cardiobacteriales</taxon>
        <taxon>Cardiobacteriaceae</taxon>
        <taxon>Cardiobacterium</taxon>
    </lineage>
</organism>
<dbReference type="Pfam" id="PF01494">
    <property type="entry name" value="FAD_binding_3"/>
    <property type="match status" value="1"/>
</dbReference>
<dbReference type="SUPFAM" id="SSF51905">
    <property type="entry name" value="FAD/NAD(P)-binding domain"/>
    <property type="match status" value="1"/>
</dbReference>
<dbReference type="GO" id="GO:0071949">
    <property type="term" value="F:FAD binding"/>
    <property type="evidence" value="ECO:0007669"/>
    <property type="project" value="InterPro"/>
</dbReference>
<gene>
    <name evidence="2" type="ORF">NCTC13294_00068</name>
</gene>
<evidence type="ECO:0000259" key="1">
    <source>
        <dbReference type="Pfam" id="PF01494"/>
    </source>
</evidence>
<dbReference type="InterPro" id="IPR050816">
    <property type="entry name" value="Flavin-dep_Halogenase_NPB"/>
</dbReference>
<sequence length="415" mass="45319">MENRDILIIGGGPSGAVAAALLRQQSFDVLILEKSHFPRFVIGESLLPACMEVLSEAKMTAAVQHAAANRAFQMKNGAAFTWGERYTAFDFTQKYTAGPGVTYQVKRADFDQVLLEEAGKQGAEIRFGHEVTAYRDTGDGAEVSVQAEDGSRYTVHARFVLDASGYGRVLPRLLDLERPSVLPERMAVFTHIKDHITDPAYDRNKILISTPTQLRDVWLWLIPFADGTASIGVVGEPARLAALGADNESILKTAAADVPLLTRFLKDANWDNGMPIRSIRGYSANVSTLYGDHYALLGNASEFLDPVFSSGVTVALVSAQLAAQAVTRTLRNEAVDWAQDYAAKLTIGVEAFKTYVLGWYDGSFQDVIYASDDNPDIRAMICAILAGYAWDTTNPYVEKPARRLAALAETVRGRA</sequence>
<evidence type="ECO:0000313" key="3">
    <source>
        <dbReference type="Proteomes" id="UP000254572"/>
    </source>
</evidence>
<evidence type="ECO:0000313" key="2">
    <source>
        <dbReference type="EMBL" id="SUX17529.1"/>
    </source>
</evidence>
<protein>
    <submittedName>
        <fullName evidence="2">Geranylgeranyl reductase family</fullName>
    </submittedName>
</protein>
<keyword evidence="3" id="KW-1185">Reference proteome</keyword>
<dbReference type="Proteomes" id="UP000254572">
    <property type="component" value="Unassembled WGS sequence"/>
</dbReference>